<keyword evidence="2" id="KW-0472">Membrane</keyword>
<keyword evidence="3" id="KW-0732">Signal</keyword>
<feature type="signal peptide" evidence="3">
    <location>
        <begin position="1"/>
        <end position="27"/>
    </location>
</feature>
<feature type="region of interest" description="Disordered" evidence="1">
    <location>
        <begin position="190"/>
        <end position="224"/>
    </location>
</feature>
<evidence type="ECO:0000256" key="2">
    <source>
        <dbReference type="SAM" id="Phobius"/>
    </source>
</evidence>
<accession>A0ABZ0HPK9</accession>
<evidence type="ECO:0000256" key="3">
    <source>
        <dbReference type="SAM" id="SignalP"/>
    </source>
</evidence>
<evidence type="ECO:0000313" key="4">
    <source>
        <dbReference type="EMBL" id="WOJ89113.1"/>
    </source>
</evidence>
<proteinExistence type="predicted"/>
<reference evidence="4 5" key="1">
    <citation type="submission" date="2023-10" db="EMBL/GenBank/DDBJ databases">
        <title>Novel methanotroph of the genus Methylocapsa from a subarctic wetland.</title>
        <authorList>
            <person name="Belova S.E."/>
            <person name="Oshkin I.Y."/>
            <person name="Miroshnikov K."/>
            <person name="Dedysh S.N."/>
        </authorList>
    </citation>
    <scope>NUCLEOTIDE SEQUENCE [LARGE SCALE GENOMIC DNA]</scope>
    <source>
        <strain evidence="4 5">RX1</strain>
    </source>
</reference>
<name>A0ABZ0HPK9_9HYPH</name>
<dbReference type="EMBL" id="CP136862">
    <property type="protein sequence ID" value="WOJ89113.1"/>
    <property type="molecule type" value="Genomic_DNA"/>
</dbReference>
<sequence length="224" mass="24495">MSNRGAALALFAVFLAFLAAAESPALAVSMDKSSRTKECAAMIGVETIHIAAYQPEISFDKFCDDLPVTGKTVLALDFDAPSLRDSPVEIRIVKEPMTRLAARGDLDPLTEAYLAPRTYPNGTLYFEHDFKESGQFIALITFTQLSGETRMAQFKFSVGQPLHRLAPLIVGGALIAAALLFYWRHTQAKDRNQRPQSGSESHRRKCHSALPDFRTAASQSGCAS</sequence>
<keyword evidence="5" id="KW-1185">Reference proteome</keyword>
<keyword evidence="2" id="KW-1133">Transmembrane helix</keyword>
<keyword evidence="2" id="KW-0812">Transmembrane</keyword>
<feature type="transmembrane region" description="Helical" evidence="2">
    <location>
        <begin position="165"/>
        <end position="183"/>
    </location>
</feature>
<organism evidence="4 5">
    <name type="scientific">Methylocapsa polymorpha</name>
    <dbReference type="NCBI Taxonomy" id="3080828"/>
    <lineage>
        <taxon>Bacteria</taxon>
        <taxon>Pseudomonadati</taxon>
        <taxon>Pseudomonadota</taxon>
        <taxon>Alphaproteobacteria</taxon>
        <taxon>Hyphomicrobiales</taxon>
        <taxon>Beijerinckiaceae</taxon>
        <taxon>Methylocapsa</taxon>
    </lineage>
</organism>
<protein>
    <submittedName>
        <fullName evidence="4">Uncharacterized protein</fullName>
    </submittedName>
</protein>
<dbReference type="RefSeq" id="WP_407338557.1">
    <property type="nucleotide sequence ID" value="NZ_CP136862.1"/>
</dbReference>
<evidence type="ECO:0000313" key="5">
    <source>
        <dbReference type="Proteomes" id="UP001626536"/>
    </source>
</evidence>
<feature type="chain" id="PRO_5046330956" evidence="3">
    <location>
        <begin position="28"/>
        <end position="224"/>
    </location>
</feature>
<dbReference type="Proteomes" id="UP001626536">
    <property type="component" value="Chromosome"/>
</dbReference>
<gene>
    <name evidence="4" type="ORF">RZS28_15075</name>
</gene>
<evidence type="ECO:0000256" key="1">
    <source>
        <dbReference type="SAM" id="MobiDB-lite"/>
    </source>
</evidence>